<dbReference type="SMART" id="SM01091">
    <property type="entry name" value="CorC_HlyC"/>
    <property type="match status" value="1"/>
</dbReference>
<feature type="domain" description="CBS" evidence="12">
    <location>
        <begin position="259"/>
        <end position="321"/>
    </location>
</feature>
<dbReference type="InterPro" id="IPR016169">
    <property type="entry name" value="FAD-bd_PCMH_sub2"/>
</dbReference>
<feature type="domain" description="CNNM transmembrane" evidence="13">
    <location>
        <begin position="1"/>
        <end position="179"/>
    </location>
</feature>
<comment type="similarity">
    <text evidence="2">Belongs to the UPF0053 family.</text>
</comment>
<dbReference type="OrthoDB" id="9798188at2"/>
<evidence type="ECO:0000313" key="14">
    <source>
        <dbReference type="EMBL" id="AXF58024.1"/>
    </source>
</evidence>
<dbReference type="PANTHER" id="PTHR22777">
    <property type="entry name" value="HEMOLYSIN-RELATED"/>
    <property type="match status" value="1"/>
</dbReference>
<dbReference type="InterPro" id="IPR000644">
    <property type="entry name" value="CBS_dom"/>
</dbReference>
<feature type="transmembrane region" description="Helical" evidence="10">
    <location>
        <begin position="80"/>
        <end position="102"/>
    </location>
</feature>
<organism evidence="14 15">
    <name type="scientific">Salicibibacter kimchii</name>
    <dbReference type="NCBI Taxonomy" id="2099786"/>
    <lineage>
        <taxon>Bacteria</taxon>
        <taxon>Bacillati</taxon>
        <taxon>Bacillota</taxon>
        <taxon>Bacilli</taxon>
        <taxon>Bacillales</taxon>
        <taxon>Bacillaceae</taxon>
        <taxon>Salicibibacter</taxon>
    </lineage>
</organism>
<name>A0A345C493_9BACI</name>
<dbReference type="PANTHER" id="PTHR22777:SF17">
    <property type="entry name" value="UPF0053 PROTEIN SLL0260"/>
    <property type="match status" value="1"/>
</dbReference>
<dbReference type="SUPFAM" id="SSF54631">
    <property type="entry name" value="CBS-domain pair"/>
    <property type="match status" value="1"/>
</dbReference>
<feature type="transmembrane region" description="Helical" evidence="10">
    <location>
        <begin position="114"/>
        <end position="136"/>
    </location>
</feature>
<dbReference type="Gene3D" id="3.30.465.10">
    <property type="match status" value="1"/>
</dbReference>
<keyword evidence="5 9" id="KW-1133">Transmembrane helix</keyword>
<dbReference type="AlphaFoldDB" id="A0A345C493"/>
<keyword evidence="15" id="KW-1185">Reference proteome</keyword>
<dbReference type="EMBL" id="CP031092">
    <property type="protein sequence ID" value="AXF58024.1"/>
    <property type="molecule type" value="Genomic_DNA"/>
</dbReference>
<dbReference type="Proteomes" id="UP000252100">
    <property type="component" value="Chromosome"/>
</dbReference>
<dbReference type="PROSITE" id="PS51371">
    <property type="entry name" value="CBS"/>
    <property type="match status" value="1"/>
</dbReference>
<evidence type="ECO:0000256" key="8">
    <source>
        <dbReference type="PROSITE-ProRule" id="PRU00703"/>
    </source>
</evidence>
<dbReference type="InterPro" id="IPR005170">
    <property type="entry name" value="Transptr-assoc_dom"/>
</dbReference>
<dbReference type="GO" id="GO:0050660">
    <property type="term" value="F:flavin adenine dinucleotide binding"/>
    <property type="evidence" value="ECO:0007669"/>
    <property type="project" value="InterPro"/>
</dbReference>
<evidence type="ECO:0000256" key="7">
    <source>
        <dbReference type="ARBA" id="ARBA00023136"/>
    </source>
</evidence>
<feature type="chain" id="PRO_5039149348" evidence="11">
    <location>
        <begin position="22"/>
        <end position="415"/>
    </location>
</feature>
<sequence>MGIVIALLLCTSAFFSGSETAMTAANRTKVQTEAENNDRKSQKLLQMLSKPDNFITGILISNNVVNIVLPTLVTMVAIDFGFNVGVATAMLTVTLIVFAEVIPKSIAATYPDRITYTVFPVIRFVLGLLKPFIYLLSKLTGAVIKGLSREEEKGSSISKEELRTMVDIAQTEGAFAQGESHRIKGVLDFYNLNVRDAMKTPRVEIVGIRQDASYEEARDIILANRFTRYPVYRDDMDAIIGVFHSKGLIYWSVDLDQELTKLSDMSPMFVHEFQPIEHVFRQMSKEQKHLAIVLDEYGGTVGLLSHEDIIETMIGQEIEDETDLGNDRLIERLTDTTIICNGKLTLRRLNTVFDTAIPEKEDVLAAFILNELEYIPLEGDAFEYQNLRFTILTVEDATLKRIEIEKMPTGEEEGS</sequence>
<dbReference type="InterPro" id="IPR002550">
    <property type="entry name" value="CNNM"/>
</dbReference>
<keyword evidence="11" id="KW-0732">Signal</keyword>
<gene>
    <name evidence="14" type="ORF">DT065_15435</name>
</gene>
<protein>
    <submittedName>
        <fullName evidence="14">DUF21 domain-containing protein</fullName>
    </submittedName>
</protein>
<keyword evidence="3 9" id="KW-0812">Transmembrane</keyword>
<dbReference type="SUPFAM" id="SSF56176">
    <property type="entry name" value="FAD-binding/transporter-associated domain-like"/>
    <property type="match status" value="1"/>
</dbReference>
<evidence type="ECO:0000259" key="12">
    <source>
        <dbReference type="PROSITE" id="PS51371"/>
    </source>
</evidence>
<dbReference type="InterPro" id="IPR036318">
    <property type="entry name" value="FAD-bd_PCMH-like_sf"/>
</dbReference>
<evidence type="ECO:0000256" key="10">
    <source>
        <dbReference type="SAM" id="Phobius"/>
    </source>
</evidence>
<comment type="subcellular location">
    <subcellularLocation>
        <location evidence="1">Membrane</location>
        <topology evidence="1">Multi-pass membrane protein</topology>
    </subcellularLocation>
</comment>
<dbReference type="Gene3D" id="3.10.580.10">
    <property type="entry name" value="CBS-domain"/>
    <property type="match status" value="1"/>
</dbReference>
<evidence type="ECO:0000256" key="9">
    <source>
        <dbReference type="PROSITE-ProRule" id="PRU01193"/>
    </source>
</evidence>
<evidence type="ECO:0000256" key="11">
    <source>
        <dbReference type="SAM" id="SignalP"/>
    </source>
</evidence>
<evidence type="ECO:0000259" key="13">
    <source>
        <dbReference type="PROSITE" id="PS51846"/>
    </source>
</evidence>
<keyword evidence="7 9" id="KW-0472">Membrane</keyword>
<dbReference type="Pfam" id="PF00571">
    <property type="entry name" value="CBS"/>
    <property type="match status" value="2"/>
</dbReference>
<keyword evidence="6 8" id="KW-0129">CBS domain</keyword>
<proteinExistence type="inferred from homology"/>
<evidence type="ECO:0000256" key="2">
    <source>
        <dbReference type="ARBA" id="ARBA00006337"/>
    </source>
</evidence>
<evidence type="ECO:0000256" key="1">
    <source>
        <dbReference type="ARBA" id="ARBA00004141"/>
    </source>
</evidence>
<evidence type="ECO:0000313" key="15">
    <source>
        <dbReference type="Proteomes" id="UP000252100"/>
    </source>
</evidence>
<dbReference type="InterPro" id="IPR046342">
    <property type="entry name" value="CBS_dom_sf"/>
</dbReference>
<evidence type="ECO:0000256" key="4">
    <source>
        <dbReference type="ARBA" id="ARBA00022737"/>
    </source>
</evidence>
<reference evidence="14 15" key="1">
    <citation type="journal article" date="2018" name="J. Microbiol.">
        <title>Salicibibacter kimchii gen. nov., sp. nov., a moderately halophilic and alkalitolerant bacterium in the family Bacillaceae, isolated from kimchi.</title>
        <authorList>
            <person name="Jang J.Y."/>
            <person name="Oh Y.J."/>
            <person name="Lim S.K."/>
            <person name="Park H.K."/>
            <person name="Lee C."/>
            <person name="Kim J.Y."/>
            <person name="Lee M.A."/>
            <person name="Choi H.J."/>
        </authorList>
    </citation>
    <scope>NUCLEOTIDE SEQUENCE [LARGE SCALE GENOMIC DNA]</scope>
    <source>
        <strain evidence="14 15">NKC1-1</strain>
    </source>
</reference>
<evidence type="ECO:0000256" key="3">
    <source>
        <dbReference type="ARBA" id="ARBA00022692"/>
    </source>
</evidence>
<dbReference type="PROSITE" id="PS51846">
    <property type="entry name" value="CNNM"/>
    <property type="match status" value="1"/>
</dbReference>
<dbReference type="Pfam" id="PF03471">
    <property type="entry name" value="CorC_HlyC"/>
    <property type="match status" value="1"/>
</dbReference>
<evidence type="ECO:0000256" key="6">
    <source>
        <dbReference type="ARBA" id="ARBA00023122"/>
    </source>
</evidence>
<dbReference type="InterPro" id="IPR044751">
    <property type="entry name" value="Ion_transp-like_CBS"/>
</dbReference>
<dbReference type="CDD" id="cd04590">
    <property type="entry name" value="CBS_pair_CorC_HlyC_assoc"/>
    <property type="match status" value="1"/>
</dbReference>
<accession>A0A345C493</accession>
<dbReference type="RefSeq" id="WP_114376369.1">
    <property type="nucleotide sequence ID" value="NZ_CP031092.1"/>
</dbReference>
<feature type="signal peptide" evidence="11">
    <location>
        <begin position="1"/>
        <end position="21"/>
    </location>
</feature>
<dbReference type="Pfam" id="PF01595">
    <property type="entry name" value="CNNM"/>
    <property type="match status" value="1"/>
</dbReference>
<feature type="transmembrane region" description="Helical" evidence="10">
    <location>
        <begin position="54"/>
        <end position="73"/>
    </location>
</feature>
<dbReference type="KEGG" id="rue:DT065_15435"/>
<keyword evidence="4" id="KW-0677">Repeat</keyword>
<dbReference type="GO" id="GO:0005886">
    <property type="term" value="C:plasma membrane"/>
    <property type="evidence" value="ECO:0007669"/>
    <property type="project" value="TreeGrafter"/>
</dbReference>
<evidence type="ECO:0000256" key="5">
    <source>
        <dbReference type="ARBA" id="ARBA00022989"/>
    </source>
</evidence>